<dbReference type="OrthoDB" id="9808328at2"/>
<dbReference type="SUPFAM" id="SSF52540">
    <property type="entry name" value="P-loop containing nucleoside triphosphate hydrolases"/>
    <property type="match status" value="1"/>
</dbReference>
<dbReference type="Pfam" id="PF00005">
    <property type="entry name" value="ABC_tran"/>
    <property type="match status" value="1"/>
</dbReference>
<feature type="transmembrane region" description="Helical" evidence="9">
    <location>
        <begin position="63"/>
        <end position="84"/>
    </location>
</feature>
<feature type="transmembrane region" description="Helical" evidence="9">
    <location>
        <begin position="169"/>
        <end position="189"/>
    </location>
</feature>
<reference evidence="12 13" key="1">
    <citation type="submission" date="2019-11" db="EMBL/GenBank/DDBJ databases">
        <authorList>
            <person name="Dong K."/>
        </authorList>
    </citation>
    <scope>NUCLEOTIDE SEQUENCE [LARGE SCALE GENOMIC DNA]</scope>
    <source>
        <strain evidence="12 13">NBRC 111993</strain>
    </source>
</reference>
<dbReference type="PROSITE" id="PS50893">
    <property type="entry name" value="ABC_TRANSPORTER_2"/>
    <property type="match status" value="1"/>
</dbReference>
<keyword evidence="6 12" id="KW-0067">ATP-binding</keyword>
<evidence type="ECO:0000256" key="8">
    <source>
        <dbReference type="ARBA" id="ARBA00023136"/>
    </source>
</evidence>
<dbReference type="RefSeq" id="WP_155095095.1">
    <property type="nucleotide sequence ID" value="NZ_WMIE01000003.1"/>
</dbReference>
<dbReference type="GO" id="GO:0016887">
    <property type="term" value="F:ATP hydrolysis activity"/>
    <property type="evidence" value="ECO:0007669"/>
    <property type="project" value="InterPro"/>
</dbReference>
<dbReference type="SUPFAM" id="SSF90123">
    <property type="entry name" value="ABC transporter transmembrane region"/>
    <property type="match status" value="1"/>
</dbReference>
<evidence type="ECO:0000256" key="2">
    <source>
        <dbReference type="ARBA" id="ARBA00022448"/>
    </source>
</evidence>
<evidence type="ECO:0000313" key="12">
    <source>
        <dbReference type="EMBL" id="MTH77721.1"/>
    </source>
</evidence>
<keyword evidence="8 9" id="KW-0472">Membrane</keyword>
<dbReference type="InterPro" id="IPR011527">
    <property type="entry name" value="ABC1_TM_dom"/>
</dbReference>
<evidence type="ECO:0000256" key="4">
    <source>
        <dbReference type="ARBA" id="ARBA00022692"/>
    </source>
</evidence>
<comment type="caution">
    <text evidence="12">The sequence shown here is derived from an EMBL/GenBank/DDBJ whole genome shotgun (WGS) entry which is preliminary data.</text>
</comment>
<evidence type="ECO:0000313" key="13">
    <source>
        <dbReference type="Proteomes" id="UP000478183"/>
    </source>
</evidence>
<dbReference type="GO" id="GO:0005886">
    <property type="term" value="C:plasma membrane"/>
    <property type="evidence" value="ECO:0007669"/>
    <property type="project" value="UniProtKB-SubCell"/>
</dbReference>
<dbReference type="PANTHER" id="PTHR43394:SF1">
    <property type="entry name" value="ATP-BINDING CASSETTE SUB-FAMILY B MEMBER 10, MITOCHONDRIAL"/>
    <property type="match status" value="1"/>
</dbReference>
<feature type="domain" description="ABC transporter" evidence="10">
    <location>
        <begin position="342"/>
        <end position="574"/>
    </location>
</feature>
<dbReference type="PROSITE" id="PS50929">
    <property type="entry name" value="ABC_TM1F"/>
    <property type="match status" value="1"/>
</dbReference>
<gene>
    <name evidence="12" type="ORF">GL286_08290</name>
</gene>
<dbReference type="GO" id="GO:0015421">
    <property type="term" value="F:ABC-type oligopeptide transporter activity"/>
    <property type="evidence" value="ECO:0007669"/>
    <property type="project" value="TreeGrafter"/>
</dbReference>
<evidence type="ECO:0000259" key="11">
    <source>
        <dbReference type="PROSITE" id="PS50929"/>
    </source>
</evidence>
<evidence type="ECO:0000256" key="9">
    <source>
        <dbReference type="SAM" id="Phobius"/>
    </source>
</evidence>
<protein>
    <submittedName>
        <fullName evidence="12">ATP-binding cassette domain-containing protein</fullName>
    </submittedName>
</protein>
<dbReference type="GO" id="GO:0005524">
    <property type="term" value="F:ATP binding"/>
    <property type="evidence" value="ECO:0007669"/>
    <property type="project" value="UniProtKB-KW"/>
</dbReference>
<evidence type="ECO:0000259" key="10">
    <source>
        <dbReference type="PROSITE" id="PS50893"/>
    </source>
</evidence>
<dbReference type="Gene3D" id="1.20.1560.10">
    <property type="entry name" value="ABC transporter type 1, transmembrane domain"/>
    <property type="match status" value="1"/>
</dbReference>
<feature type="transmembrane region" description="Helical" evidence="9">
    <location>
        <begin position="23"/>
        <end position="48"/>
    </location>
</feature>
<evidence type="ECO:0000256" key="7">
    <source>
        <dbReference type="ARBA" id="ARBA00022989"/>
    </source>
</evidence>
<dbReference type="EMBL" id="WMIE01000003">
    <property type="protein sequence ID" value="MTH77721.1"/>
    <property type="molecule type" value="Genomic_DNA"/>
</dbReference>
<dbReference type="FunFam" id="3.40.50.300:FF:000221">
    <property type="entry name" value="Multidrug ABC transporter ATP-binding protein"/>
    <property type="match status" value="1"/>
</dbReference>
<dbReference type="InterPro" id="IPR017871">
    <property type="entry name" value="ABC_transporter-like_CS"/>
</dbReference>
<evidence type="ECO:0000256" key="6">
    <source>
        <dbReference type="ARBA" id="ARBA00022840"/>
    </source>
</evidence>
<dbReference type="PROSITE" id="PS00211">
    <property type="entry name" value="ABC_TRANSPORTER_1"/>
    <property type="match status" value="1"/>
</dbReference>
<name>A0A6L6JCS3_9RHOB</name>
<comment type="subcellular location">
    <subcellularLocation>
        <location evidence="1">Cell membrane</location>
        <topology evidence="1">Multi-pass membrane protein</topology>
    </subcellularLocation>
</comment>
<evidence type="ECO:0000256" key="3">
    <source>
        <dbReference type="ARBA" id="ARBA00022475"/>
    </source>
</evidence>
<dbReference type="PANTHER" id="PTHR43394">
    <property type="entry name" value="ATP-DEPENDENT PERMEASE MDL1, MITOCHONDRIAL"/>
    <property type="match status" value="1"/>
</dbReference>
<dbReference type="InterPro" id="IPR036640">
    <property type="entry name" value="ABC1_TM_sf"/>
</dbReference>
<evidence type="ECO:0000256" key="5">
    <source>
        <dbReference type="ARBA" id="ARBA00022741"/>
    </source>
</evidence>
<dbReference type="AlphaFoldDB" id="A0A6L6JCS3"/>
<feature type="transmembrane region" description="Helical" evidence="9">
    <location>
        <begin position="146"/>
        <end position="163"/>
    </location>
</feature>
<dbReference type="SMART" id="SM00382">
    <property type="entry name" value="AAA"/>
    <property type="match status" value="1"/>
</dbReference>
<feature type="domain" description="ABC transmembrane type-1" evidence="11">
    <location>
        <begin position="28"/>
        <end position="310"/>
    </location>
</feature>
<dbReference type="InterPro" id="IPR027417">
    <property type="entry name" value="P-loop_NTPase"/>
</dbReference>
<accession>A0A6L6JCS3</accession>
<evidence type="ECO:0000256" key="1">
    <source>
        <dbReference type="ARBA" id="ARBA00004651"/>
    </source>
</evidence>
<dbReference type="InterPro" id="IPR039421">
    <property type="entry name" value="Type_1_exporter"/>
</dbReference>
<dbReference type="Pfam" id="PF00664">
    <property type="entry name" value="ABC_membrane"/>
    <property type="match status" value="1"/>
</dbReference>
<dbReference type="Proteomes" id="UP000478183">
    <property type="component" value="Unassembled WGS sequence"/>
</dbReference>
<keyword evidence="2" id="KW-0813">Transport</keyword>
<dbReference type="InterPro" id="IPR003593">
    <property type="entry name" value="AAA+_ATPase"/>
</dbReference>
<proteinExistence type="predicted"/>
<keyword evidence="7 9" id="KW-1133">Transmembrane helix</keyword>
<feature type="transmembrane region" description="Helical" evidence="9">
    <location>
        <begin position="246"/>
        <end position="269"/>
    </location>
</feature>
<dbReference type="CDD" id="cd18552">
    <property type="entry name" value="ABC_6TM_MsbA_like"/>
    <property type="match status" value="1"/>
</dbReference>
<dbReference type="Gene3D" id="3.40.50.300">
    <property type="entry name" value="P-loop containing nucleotide triphosphate hydrolases"/>
    <property type="match status" value="1"/>
</dbReference>
<keyword evidence="5" id="KW-0547">Nucleotide-binding</keyword>
<dbReference type="InterPro" id="IPR003439">
    <property type="entry name" value="ABC_transporter-like_ATP-bd"/>
</dbReference>
<keyword evidence="3" id="KW-1003">Cell membrane</keyword>
<organism evidence="12 13">
    <name type="scientific">Paracoccus aestuariivivens</name>
    <dbReference type="NCBI Taxonomy" id="1820333"/>
    <lineage>
        <taxon>Bacteria</taxon>
        <taxon>Pseudomonadati</taxon>
        <taxon>Pseudomonadota</taxon>
        <taxon>Alphaproteobacteria</taxon>
        <taxon>Rhodobacterales</taxon>
        <taxon>Paracoccaceae</taxon>
        <taxon>Paracoccus</taxon>
    </lineage>
</organism>
<keyword evidence="4 9" id="KW-0812">Transmembrane</keyword>
<sequence>MAEKLQVTANLFSRMWRDYLNPYWPRIALALVFLIVEGSTLGLLSWMLKPLFDRVFVGGDADAIWWVGGAIFGLFLIRAATFVINRSLMTSVSLAVSTTMQTDMLRHIMTLDGSFFQKNPPGAMIERVQGDSIAVQGVWSTFISGAGRDVVSLVSLFGVAIAVDPEWTMAALIGAPLLILPMVMVQRYIRRKMRQNRQNASQRATRLDEVLHGINAVKLNRMEEYQTSRFGDIVGRIRQGQIKMSAIGATIPALVDVVTGLGFMGVLWLGGAEVMSGERTVGDFMSFFTAMALAFQPLRRLGSLAGTWQTAAASLERIYEILDMRPSIVSGPRREPPSDTTIRLQDVCLSYDDHPVLNGLSFVAEAGKTTALVGPSGAGKSTVFNLLTRMVDPASGVITLGGVPLSDFDLSTLRDQYSTVSQEAALFDETLRENILLGHPEDEARLRAATKAAHVADFVDPLPNGLDTPAGPRGSALSGGQRQRVAIARAILRNAPILLLDEATSALDAQSERMVQEALDGLSVGRTTLVIAHRLSTIRQADKIVVLEAGRVVEEGNHDQLMANGGAYAALVKLQFGEE</sequence>
<keyword evidence="13" id="KW-1185">Reference proteome</keyword>